<reference evidence="1" key="1">
    <citation type="submission" date="2018-05" db="EMBL/GenBank/DDBJ databases">
        <authorList>
            <person name="Lanie J.A."/>
            <person name="Ng W.-L."/>
            <person name="Kazmierczak K.M."/>
            <person name="Andrzejewski T.M."/>
            <person name="Davidsen T.M."/>
            <person name="Wayne K.J."/>
            <person name="Tettelin H."/>
            <person name="Glass J.I."/>
            <person name="Rusch D."/>
            <person name="Podicherti R."/>
            <person name="Tsui H.-C.T."/>
            <person name="Winkler M.E."/>
        </authorList>
    </citation>
    <scope>NUCLEOTIDE SEQUENCE</scope>
</reference>
<evidence type="ECO:0000313" key="1">
    <source>
        <dbReference type="EMBL" id="SVE32767.1"/>
    </source>
</evidence>
<proteinExistence type="predicted"/>
<feature type="non-terminal residue" evidence="1">
    <location>
        <position position="1"/>
    </location>
</feature>
<dbReference type="EMBL" id="UINC01209658">
    <property type="protein sequence ID" value="SVE32767.1"/>
    <property type="molecule type" value="Genomic_DNA"/>
</dbReference>
<name>A0A383CK41_9ZZZZ</name>
<feature type="non-terminal residue" evidence="1">
    <location>
        <position position="240"/>
    </location>
</feature>
<protein>
    <submittedName>
        <fullName evidence="1">Uncharacterized protein</fullName>
    </submittedName>
</protein>
<organism evidence="1">
    <name type="scientific">marine metagenome</name>
    <dbReference type="NCBI Taxonomy" id="408172"/>
    <lineage>
        <taxon>unclassified sequences</taxon>
        <taxon>metagenomes</taxon>
        <taxon>ecological metagenomes</taxon>
    </lineage>
</organism>
<dbReference type="AlphaFoldDB" id="A0A383CK41"/>
<sequence length="240" mass="26581">ITVIGNVSTVQNKVLFILIRHQDEDYFASVVSYDDTSFNLYNTGDNGQFENSVSFDPDWDIQSLQSVVLVQSWNTDQILQGSMMGISLDNMFSLNCDFDGIIADNDEDGIVNPGESVTVLLSINNESLLIEADNVVGNLTTENPFVTIYQENIQVEGTIDNQDGVSFEIDMDFDMAISLGVVPFTFSITADYVDIYGNPGEFSRDYELALDVSFFQKDWPLLTINQVESSPAVLDIDGDG</sequence>
<accession>A0A383CK41</accession>
<gene>
    <name evidence="1" type="ORF">METZ01_LOCUS485621</name>
</gene>